<keyword evidence="2" id="KW-1185">Reference proteome</keyword>
<proteinExistence type="predicted"/>
<name>A0ABR3N5X9_9TELE</name>
<comment type="caution">
    <text evidence="1">The sequence shown here is derived from an EMBL/GenBank/DDBJ whole genome shotgun (WGS) entry which is preliminary data.</text>
</comment>
<gene>
    <name evidence="1" type="ORF">QQF64_028047</name>
</gene>
<protein>
    <submittedName>
        <fullName evidence="1">Uncharacterized protein</fullName>
    </submittedName>
</protein>
<evidence type="ECO:0000313" key="1">
    <source>
        <dbReference type="EMBL" id="KAL1272185.1"/>
    </source>
</evidence>
<sequence>MAEQLGQSFQTWRRTVLRAESGMGSLVAVWRRQSTDSSLNALSKDCASSIFLCDWVSAGGLDGGFCCSDGRWAPHMAEGCSGCICLHTARGCLCGRLRRRHVNLTHGSVCCRGKTTQ</sequence>
<organism evidence="1 2">
    <name type="scientific">Cirrhinus molitorella</name>
    <name type="common">mud carp</name>
    <dbReference type="NCBI Taxonomy" id="172907"/>
    <lineage>
        <taxon>Eukaryota</taxon>
        <taxon>Metazoa</taxon>
        <taxon>Chordata</taxon>
        <taxon>Craniata</taxon>
        <taxon>Vertebrata</taxon>
        <taxon>Euteleostomi</taxon>
        <taxon>Actinopterygii</taxon>
        <taxon>Neopterygii</taxon>
        <taxon>Teleostei</taxon>
        <taxon>Ostariophysi</taxon>
        <taxon>Cypriniformes</taxon>
        <taxon>Cyprinidae</taxon>
        <taxon>Labeoninae</taxon>
        <taxon>Labeonini</taxon>
        <taxon>Cirrhinus</taxon>
    </lineage>
</organism>
<dbReference type="EMBL" id="JAYMGO010000006">
    <property type="protein sequence ID" value="KAL1272185.1"/>
    <property type="molecule type" value="Genomic_DNA"/>
</dbReference>
<reference evidence="1 2" key="1">
    <citation type="submission" date="2023-09" db="EMBL/GenBank/DDBJ databases">
        <authorList>
            <person name="Wang M."/>
        </authorList>
    </citation>
    <scope>NUCLEOTIDE SEQUENCE [LARGE SCALE GENOMIC DNA]</scope>
    <source>
        <strain evidence="1">GT-2023</strain>
        <tissue evidence="1">Liver</tissue>
    </source>
</reference>
<evidence type="ECO:0000313" key="2">
    <source>
        <dbReference type="Proteomes" id="UP001558613"/>
    </source>
</evidence>
<accession>A0ABR3N5X9</accession>
<dbReference type="Proteomes" id="UP001558613">
    <property type="component" value="Unassembled WGS sequence"/>
</dbReference>